<dbReference type="SUPFAM" id="SSF46785">
    <property type="entry name" value="Winged helix' DNA-binding domain"/>
    <property type="match status" value="1"/>
</dbReference>
<dbReference type="PANTHER" id="PTHR33933:SF1">
    <property type="entry name" value="PROTEIN ADENYLYLTRANSFERASE MNTA-RELATED"/>
    <property type="match status" value="1"/>
</dbReference>
<dbReference type="InterPro" id="IPR058852">
    <property type="entry name" value="HTH_77"/>
</dbReference>
<dbReference type="InterPro" id="IPR011991">
    <property type="entry name" value="ArsR-like_HTH"/>
</dbReference>
<sequence length="285" mass="32212">MGERMNRDHYGRRSAGQAVFPWTTLPCYLELVPGGGFRLYQHRRHPGGRVVRADINPACQKQLASWDGLRYYVGIMPSYKGNSPMVLDVLGSRPKLRLLRHLSTHEGAFTGRALAQAAGVDPKRAAEALAELVGKGLVQRRRAGRAFLYSINRNNYVVGEILLPAFVNERNWLERLGGEIRRSVRDIESVILYGSWAKKKARPQSDVDLLLVASRKRSKDRALQERVDDTRARMSERYGRPISLLILGPDDLRRRLRKRDPLLREIIAQGRVLAGSSLAEVVGRE</sequence>
<organism evidence="2 3">
    <name type="scientific">Candidatus Segetimicrobium genomatis</name>
    <dbReference type="NCBI Taxonomy" id="2569760"/>
    <lineage>
        <taxon>Bacteria</taxon>
        <taxon>Bacillati</taxon>
        <taxon>Candidatus Sysuimicrobiota</taxon>
        <taxon>Candidatus Sysuimicrobiia</taxon>
        <taxon>Candidatus Sysuimicrobiales</taxon>
        <taxon>Candidatus Segetimicrobiaceae</taxon>
        <taxon>Candidatus Segetimicrobium</taxon>
    </lineage>
</organism>
<evidence type="ECO:0000313" key="3">
    <source>
        <dbReference type="Proteomes" id="UP000320048"/>
    </source>
</evidence>
<dbReference type="InterPro" id="IPR043519">
    <property type="entry name" value="NT_sf"/>
</dbReference>
<dbReference type="Gene3D" id="3.30.460.10">
    <property type="entry name" value="Beta Polymerase, domain 2"/>
    <property type="match status" value="1"/>
</dbReference>
<comment type="caution">
    <text evidence="2">The sequence shown here is derived from an EMBL/GenBank/DDBJ whole genome shotgun (WGS) entry which is preliminary data.</text>
</comment>
<dbReference type="InterPro" id="IPR052548">
    <property type="entry name" value="Type_VII_TA_antitoxin"/>
</dbReference>
<dbReference type="GO" id="GO:0003700">
    <property type="term" value="F:DNA-binding transcription factor activity"/>
    <property type="evidence" value="ECO:0007669"/>
    <property type="project" value="InterPro"/>
</dbReference>
<dbReference type="SMART" id="SM00418">
    <property type="entry name" value="HTH_ARSR"/>
    <property type="match status" value="1"/>
</dbReference>
<accession>A0A537JKF0</accession>
<dbReference type="Gene3D" id="1.10.10.10">
    <property type="entry name" value="Winged helix-like DNA-binding domain superfamily/Winged helix DNA-binding domain"/>
    <property type="match status" value="1"/>
</dbReference>
<dbReference type="InterPro" id="IPR036388">
    <property type="entry name" value="WH-like_DNA-bd_sf"/>
</dbReference>
<dbReference type="Proteomes" id="UP000320048">
    <property type="component" value="Unassembled WGS sequence"/>
</dbReference>
<name>A0A537JKF0_9BACT</name>
<dbReference type="Pfam" id="PF25872">
    <property type="entry name" value="HTH_77"/>
    <property type="match status" value="1"/>
</dbReference>
<dbReference type="CDD" id="cd00090">
    <property type="entry name" value="HTH_ARSR"/>
    <property type="match status" value="1"/>
</dbReference>
<protein>
    <recommendedName>
        <fullName evidence="1">HTH arsR-type domain-containing protein</fullName>
    </recommendedName>
</protein>
<dbReference type="CDD" id="cd05403">
    <property type="entry name" value="NT_KNTase_like"/>
    <property type="match status" value="1"/>
</dbReference>
<dbReference type="InterPro" id="IPR036390">
    <property type="entry name" value="WH_DNA-bd_sf"/>
</dbReference>
<gene>
    <name evidence="2" type="ORF">E6H04_01940</name>
</gene>
<dbReference type="EMBL" id="VBAO01000050">
    <property type="protein sequence ID" value="TMI84035.1"/>
    <property type="molecule type" value="Genomic_DNA"/>
</dbReference>
<evidence type="ECO:0000313" key="2">
    <source>
        <dbReference type="EMBL" id="TMI84035.1"/>
    </source>
</evidence>
<dbReference type="InterPro" id="IPR001845">
    <property type="entry name" value="HTH_ArsR_DNA-bd_dom"/>
</dbReference>
<dbReference type="InterPro" id="IPR041633">
    <property type="entry name" value="Polbeta"/>
</dbReference>
<dbReference type="PANTHER" id="PTHR33933">
    <property type="entry name" value="NUCLEOTIDYLTRANSFERASE"/>
    <property type="match status" value="1"/>
</dbReference>
<proteinExistence type="predicted"/>
<reference evidence="2 3" key="1">
    <citation type="journal article" date="2019" name="Nat. Microbiol.">
        <title>Mediterranean grassland soil C-N compound turnover is dependent on rainfall and depth, and is mediated by genomically divergent microorganisms.</title>
        <authorList>
            <person name="Diamond S."/>
            <person name="Andeer P.F."/>
            <person name="Li Z."/>
            <person name="Crits-Christoph A."/>
            <person name="Burstein D."/>
            <person name="Anantharaman K."/>
            <person name="Lane K.R."/>
            <person name="Thomas B.C."/>
            <person name="Pan C."/>
            <person name="Northen T.R."/>
            <person name="Banfield J.F."/>
        </authorList>
    </citation>
    <scope>NUCLEOTIDE SEQUENCE [LARGE SCALE GENOMIC DNA]</scope>
    <source>
        <strain evidence="2">NP_7</strain>
    </source>
</reference>
<dbReference type="AlphaFoldDB" id="A0A537JKF0"/>
<dbReference type="SUPFAM" id="SSF81301">
    <property type="entry name" value="Nucleotidyltransferase"/>
    <property type="match status" value="1"/>
</dbReference>
<dbReference type="Pfam" id="PF18765">
    <property type="entry name" value="Polbeta"/>
    <property type="match status" value="1"/>
</dbReference>
<evidence type="ECO:0000259" key="1">
    <source>
        <dbReference type="SMART" id="SM00418"/>
    </source>
</evidence>
<feature type="domain" description="HTH arsR-type" evidence="1">
    <location>
        <begin position="85"/>
        <end position="167"/>
    </location>
</feature>